<proteinExistence type="inferred from homology"/>
<evidence type="ECO:0000256" key="1">
    <source>
        <dbReference type="ARBA" id="ARBA00006464"/>
    </source>
</evidence>
<dbReference type="AlphaFoldDB" id="A0A173SPH5"/>
<comment type="similarity">
    <text evidence="1">Belongs to the bacterial sugar transferase family.</text>
</comment>
<dbReference type="GO" id="GO:0016780">
    <property type="term" value="F:phosphotransferase activity, for other substituted phosphate groups"/>
    <property type="evidence" value="ECO:0007669"/>
    <property type="project" value="TreeGrafter"/>
</dbReference>
<dbReference type="RefSeq" id="WP_057318960.1">
    <property type="nucleotide sequence ID" value="NZ_CYXP01000002.1"/>
</dbReference>
<dbReference type="PANTHER" id="PTHR30576">
    <property type="entry name" value="COLANIC BIOSYNTHESIS UDP-GLUCOSE LIPID CARRIER TRANSFERASE"/>
    <property type="match status" value="1"/>
</dbReference>
<protein>
    <submittedName>
        <fullName evidence="2">Putative colanic biosynthesis UDP-glucose lipid carrier transferase</fullName>
    </submittedName>
</protein>
<dbReference type="Pfam" id="PF02397">
    <property type="entry name" value="Bac_transf"/>
    <property type="match status" value="1"/>
</dbReference>
<dbReference type="PANTHER" id="PTHR30576:SF0">
    <property type="entry name" value="UNDECAPRENYL-PHOSPHATE N-ACETYLGALACTOSAMINYL 1-PHOSPHATE TRANSFERASE-RELATED"/>
    <property type="match status" value="1"/>
</dbReference>
<dbReference type="InterPro" id="IPR003362">
    <property type="entry name" value="Bact_transf"/>
</dbReference>
<keyword evidence="2" id="KW-0808">Transferase</keyword>
<name>A0A173SPH5_PARDI</name>
<dbReference type="EMBL" id="CYXP01000002">
    <property type="protein sequence ID" value="CUM91677.1"/>
    <property type="molecule type" value="Genomic_DNA"/>
</dbReference>
<organism evidence="2 3">
    <name type="scientific">Parabacteroides distasonis</name>
    <dbReference type="NCBI Taxonomy" id="823"/>
    <lineage>
        <taxon>Bacteria</taxon>
        <taxon>Pseudomonadati</taxon>
        <taxon>Bacteroidota</taxon>
        <taxon>Bacteroidia</taxon>
        <taxon>Bacteroidales</taxon>
        <taxon>Tannerellaceae</taxon>
        <taxon>Parabacteroides</taxon>
    </lineage>
</organism>
<gene>
    <name evidence="2" type="primary">wcaJ_6</name>
    <name evidence="2" type="ORF">ERS852429_01091</name>
</gene>
<sequence length="191" mass="22307">MYLIFKRLIDVLVSLVILLFLFPFLILVVFLIKIDSKGPIFYLQSRVGKNGHLFKVYKFRTMTNKQRDPNAKQTFWDDPDITRIGGLLRRFKIDELPQIWNVFVGDMSLVGPRPALPSLYEKYGDLANKRCCVRPGMTGWAQVNGNIYLPWEKRLLLDSEYVDRISFMFDLRILVKTVAIVLLGEDKFIKK</sequence>
<reference evidence="2 3" key="1">
    <citation type="submission" date="2015-09" db="EMBL/GenBank/DDBJ databases">
        <authorList>
            <consortium name="Pathogen Informatics"/>
        </authorList>
    </citation>
    <scope>NUCLEOTIDE SEQUENCE [LARGE SCALE GENOMIC DNA]</scope>
    <source>
        <strain evidence="2 3">2789STDY5608872</strain>
    </source>
</reference>
<evidence type="ECO:0000313" key="3">
    <source>
        <dbReference type="Proteomes" id="UP000095591"/>
    </source>
</evidence>
<evidence type="ECO:0000313" key="2">
    <source>
        <dbReference type="EMBL" id="CUM91677.1"/>
    </source>
</evidence>
<accession>A0A173SPH5</accession>
<dbReference type="Proteomes" id="UP000095591">
    <property type="component" value="Unassembled WGS sequence"/>
</dbReference>